<dbReference type="HOGENOM" id="CLU_2883234_0_0_6"/>
<dbReference type="KEGG" id="sew:SeSA_A1331"/>
<proteinExistence type="predicted"/>
<dbReference type="EMBL" id="CP001127">
    <property type="protein sequence ID" value="ACF90931.1"/>
    <property type="molecule type" value="Genomic_DNA"/>
</dbReference>
<sequence length="63" mass="7423">MERHWHFLFNEELTTLNNNGFYSEIDFFIARSIFASVIIFLECKFSLNTGDIYVGIVVLILFL</sequence>
<gene>
    <name evidence="1" type="ordered locus">SeSA_A1331</name>
</gene>
<evidence type="ECO:0000313" key="1">
    <source>
        <dbReference type="EMBL" id="ACF90931.1"/>
    </source>
</evidence>
<organism evidence="1 2">
    <name type="scientific">Salmonella schwarzengrund (strain CVM19633)</name>
    <dbReference type="NCBI Taxonomy" id="439843"/>
    <lineage>
        <taxon>Bacteria</taxon>
        <taxon>Pseudomonadati</taxon>
        <taxon>Pseudomonadota</taxon>
        <taxon>Gammaproteobacteria</taxon>
        <taxon>Enterobacterales</taxon>
        <taxon>Enterobacteriaceae</taxon>
        <taxon>Salmonella</taxon>
    </lineage>
</organism>
<reference evidence="1 2" key="1">
    <citation type="journal article" date="2011" name="J. Bacteriol.">
        <title>Comparative genomics of 28 Salmonella enterica isolates: evidence for CRISPR-mediated adaptive sublineage evolution.</title>
        <authorList>
            <person name="Fricke W.F."/>
            <person name="Mammel M.K."/>
            <person name="McDermott P.F."/>
            <person name="Tartera C."/>
            <person name="White D.G."/>
            <person name="Leclerc J.E."/>
            <person name="Ravel J."/>
            <person name="Cebula T.A."/>
        </authorList>
    </citation>
    <scope>NUCLEOTIDE SEQUENCE [LARGE SCALE GENOMIC DNA]</scope>
    <source>
        <strain evidence="1 2">CVM19633</strain>
    </source>
</reference>
<dbReference type="Proteomes" id="UP000001865">
    <property type="component" value="Chromosome"/>
</dbReference>
<dbReference type="AlphaFoldDB" id="A0A0N1QX15"/>
<protein>
    <submittedName>
        <fullName evidence="1">Uncharacterized protein</fullName>
    </submittedName>
</protein>
<name>A0A0N1QX15_SALSV</name>
<evidence type="ECO:0000313" key="2">
    <source>
        <dbReference type="Proteomes" id="UP000001865"/>
    </source>
</evidence>
<accession>A0A0N1QX15</accession>